<evidence type="ECO:0000313" key="3">
    <source>
        <dbReference type="EMBL" id="WRQ86843.1"/>
    </source>
</evidence>
<evidence type="ECO:0000313" key="4">
    <source>
        <dbReference type="Proteomes" id="UP000738431"/>
    </source>
</evidence>
<keyword evidence="1" id="KW-0732">Signal</keyword>
<name>A0ABZ1C6F5_9BACT</name>
<evidence type="ECO:0000256" key="1">
    <source>
        <dbReference type="SAM" id="SignalP"/>
    </source>
</evidence>
<keyword evidence="4" id="KW-1185">Reference proteome</keyword>
<sequence>MSRNLFVIFALSLLGASLGFAQPAEPSPADVARLRIMWELDPKIQRAGEPWSIDPSSREAARQFFRAVYGASEDVPSGWNGDAATGTPGTTTAAFKEAVRDRVNFYRAYVGIPADITFNSTFSAKAQEAAVMSSANNGLSHNPQVEQPGWSFVTANAQEAAGKSNLALGPFGPDAIDGYIRDQGASNAVVGHRRWIFIPQAKEFGTGDVEAQNGFPASNTLWVNDGRAGDARPNTREEFVAWPPKGNVPYQLVWPRWSLTLPGANFTNASVSMTRNGAPISAVIEAGNQSLANEVTLVWLYDGKSGNSSDSHERPDADVAYEVTVSNVNIGGATRTFTYTVNVFDPDVPGNDFVATTIGTPSSLTAGSPSTLQVAVPSFAGGFQWRELGTDPNGNALWNAEGGLRGEIDGTASDYNLIVSSPTASGSGAYYLAHPTPILQTFTLPDTYMVPPSGPTDLTFDSKLGFSSQTQVARAEVSTNGGKSWVTVYEQRGTGSNTSPADAAYQSRSASLTPFAGRTIKVRFSYDHEGGSYFNQTDPSVGWLVDNVRLTNVMSVTPVSTSSHQSGTSFSYTPSSEGIKILQARGMFFGHYGMDWGPISLLTAQAGSSNNGGGESRIINLSVRASAASGVNALNVGMVIGGSGTKPLLVRVVGPTLGVLGVPGTAPDPALAVTRGGTTVATNDNWDGALSATFNQLGAFALGDNSADAAIDISLPTEPHVVLVDTQGQNGVVLVEAYDKHAVDEGSARLINVSARNQVGAGADVLVAGFVIEGSSNKTLLIRGVGATLADSRFNLPGVLEDPQLVINPLGSSTVIASNDNWDGDAQIAAMANTLGAFSLSSNADAALLVTLAPGAYTATVSGVNDTTGIAIVEVYEVN</sequence>
<reference evidence="3 4" key="1">
    <citation type="submission" date="2021-08" db="EMBL/GenBank/DDBJ databases">
        <authorList>
            <person name="Zhang D."/>
            <person name="Zhang A."/>
            <person name="Wang L."/>
        </authorList>
    </citation>
    <scope>NUCLEOTIDE SEQUENCE [LARGE SCALE GENOMIC DNA]</scope>
    <source>
        <strain evidence="3 4">WL0086</strain>
    </source>
</reference>
<dbReference type="InterPro" id="IPR035940">
    <property type="entry name" value="CAP_sf"/>
</dbReference>
<dbReference type="SUPFAM" id="SSF55797">
    <property type="entry name" value="PR-1-like"/>
    <property type="match status" value="1"/>
</dbReference>
<evidence type="ECO:0000259" key="2">
    <source>
        <dbReference type="Pfam" id="PF00188"/>
    </source>
</evidence>
<reference evidence="3 4" key="2">
    <citation type="submission" date="2023-12" db="EMBL/GenBank/DDBJ databases">
        <title>Description of an unclassified Opitutus bacterium of Verrucomicrobiota.</title>
        <authorList>
            <person name="Zhang D.-F."/>
        </authorList>
    </citation>
    <scope>NUCLEOTIDE SEQUENCE [LARGE SCALE GENOMIC DNA]</scope>
    <source>
        <strain evidence="3 4">WL0086</strain>
    </source>
</reference>
<dbReference type="RefSeq" id="WP_221030678.1">
    <property type="nucleotide sequence ID" value="NZ_CP139781.1"/>
</dbReference>
<feature type="chain" id="PRO_5045820309" evidence="1">
    <location>
        <begin position="22"/>
        <end position="879"/>
    </location>
</feature>
<gene>
    <name evidence="3" type="ORF">K1X11_018685</name>
</gene>
<protein>
    <submittedName>
        <fullName evidence="3">CAP domain-containing protein</fullName>
    </submittedName>
</protein>
<feature type="signal peptide" evidence="1">
    <location>
        <begin position="1"/>
        <end position="21"/>
    </location>
</feature>
<dbReference type="EMBL" id="CP139781">
    <property type="protein sequence ID" value="WRQ86843.1"/>
    <property type="molecule type" value="Genomic_DNA"/>
</dbReference>
<feature type="domain" description="SCP" evidence="2">
    <location>
        <begin position="101"/>
        <end position="214"/>
    </location>
</feature>
<dbReference type="Gene3D" id="3.40.33.10">
    <property type="entry name" value="CAP"/>
    <property type="match status" value="1"/>
</dbReference>
<dbReference type="Proteomes" id="UP000738431">
    <property type="component" value="Chromosome"/>
</dbReference>
<organism evidence="3 4">
    <name type="scientific">Actomonas aquatica</name>
    <dbReference type="NCBI Taxonomy" id="2866162"/>
    <lineage>
        <taxon>Bacteria</taxon>
        <taxon>Pseudomonadati</taxon>
        <taxon>Verrucomicrobiota</taxon>
        <taxon>Opitutia</taxon>
        <taxon>Opitutales</taxon>
        <taxon>Opitutaceae</taxon>
        <taxon>Actomonas</taxon>
    </lineage>
</organism>
<proteinExistence type="predicted"/>
<dbReference type="Pfam" id="PF00188">
    <property type="entry name" value="CAP"/>
    <property type="match status" value="1"/>
</dbReference>
<dbReference type="InterPro" id="IPR014044">
    <property type="entry name" value="CAP_dom"/>
</dbReference>
<accession>A0ABZ1C6F5</accession>